<dbReference type="AlphaFoldDB" id="A0A4Y9ZNF8"/>
<evidence type="ECO:0000313" key="1">
    <source>
        <dbReference type="EMBL" id="TFY75058.1"/>
    </source>
</evidence>
<comment type="caution">
    <text evidence="1">The sequence shown here is derived from an EMBL/GenBank/DDBJ whole genome shotgun (WGS) entry which is preliminary data.</text>
</comment>
<proteinExistence type="predicted"/>
<name>A0A4Y9ZNF8_9AGAM</name>
<protein>
    <submittedName>
        <fullName evidence="1">Uncharacterized protein</fullName>
    </submittedName>
</protein>
<sequence length="260" mass="29309">MLQQAVFNNQKAFTLDMSARVALDTLLEEIQSTHATLHPDAAKLNWSNITLFAHGSTQAKYYRLDKEALFKETVEGVWAIFVKQGYPSIAAMKDTRAEFRFVYNAEDVFGDEFEDYDSIMPARKRSKLASQAQPPRHSGVPMAFSQKHASTADFHRPTATSRGKSATPSATPLRLRSIYAPKSVPEPQSHFTRNPPLVEITFTAVEAKCDEDSTVRWFSKFNEEPKKMQVAMDWQEKEEEKDYFTGGLLGKGGSKVAIYV</sequence>
<organism evidence="1 2">
    <name type="scientific">Hericium alpestre</name>
    <dbReference type="NCBI Taxonomy" id="135208"/>
    <lineage>
        <taxon>Eukaryota</taxon>
        <taxon>Fungi</taxon>
        <taxon>Dikarya</taxon>
        <taxon>Basidiomycota</taxon>
        <taxon>Agaricomycotina</taxon>
        <taxon>Agaricomycetes</taxon>
        <taxon>Russulales</taxon>
        <taxon>Hericiaceae</taxon>
        <taxon>Hericium</taxon>
    </lineage>
</organism>
<dbReference type="OrthoDB" id="301415at2759"/>
<accession>A0A4Y9ZNF8</accession>
<reference evidence="1 2" key="1">
    <citation type="submission" date="2019-02" db="EMBL/GenBank/DDBJ databases">
        <title>Genome sequencing of the rare red list fungi Hericium alpestre (H. flagellum).</title>
        <authorList>
            <person name="Buettner E."/>
            <person name="Kellner H."/>
        </authorList>
    </citation>
    <scope>NUCLEOTIDE SEQUENCE [LARGE SCALE GENOMIC DNA]</scope>
    <source>
        <strain evidence="1 2">DSM 108284</strain>
    </source>
</reference>
<evidence type="ECO:0000313" key="2">
    <source>
        <dbReference type="Proteomes" id="UP000298061"/>
    </source>
</evidence>
<dbReference type="Proteomes" id="UP000298061">
    <property type="component" value="Unassembled WGS sequence"/>
</dbReference>
<dbReference type="EMBL" id="SFCI01001739">
    <property type="protein sequence ID" value="TFY75058.1"/>
    <property type="molecule type" value="Genomic_DNA"/>
</dbReference>
<gene>
    <name evidence="1" type="ORF">EWM64_g8953</name>
</gene>
<keyword evidence="2" id="KW-1185">Reference proteome</keyword>